<dbReference type="Proteomes" id="UP001174909">
    <property type="component" value="Unassembled WGS sequence"/>
</dbReference>
<organism evidence="1 2">
    <name type="scientific">Geodia barretti</name>
    <name type="common">Barrett's horny sponge</name>
    <dbReference type="NCBI Taxonomy" id="519541"/>
    <lineage>
        <taxon>Eukaryota</taxon>
        <taxon>Metazoa</taxon>
        <taxon>Porifera</taxon>
        <taxon>Demospongiae</taxon>
        <taxon>Heteroscleromorpha</taxon>
        <taxon>Tetractinellida</taxon>
        <taxon>Astrophorina</taxon>
        <taxon>Geodiidae</taxon>
        <taxon>Geodia</taxon>
    </lineage>
</organism>
<accession>A0AA35SZL5</accession>
<sequence>MEVQFPARLESDIPAGPRTALRTKPTHIHSSAVAEWLSSAMESLKITKNCDISIFRKEVFTILQRIPKSFCMN</sequence>
<protein>
    <submittedName>
        <fullName evidence="1">Uncharacterized protein</fullName>
    </submittedName>
</protein>
<keyword evidence="2" id="KW-1185">Reference proteome</keyword>
<gene>
    <name evidence="1" type="ORF">GBAR_LOCUS21402</name>
</gene>
<proteinExistence type="predicted"/>
<name>A0AA35SZL5_GEOBA</name>
<dbReference type="EMBL" id="CASHTH010002987">
    <property type="protein sequence ID" value="CAI8038387.1"/>
    <property type="molecule type" value="Genomic_DNA"/>
</dbReference>
<reference evidence="1" key="1">
    <citation type="submission" date="2023-03" db="EMBL/GenBank/DDBJ databases">
        <authorList>
            <person name="Steffen K."/>
            <person name="Cardenas P."/>
        </authorList>
    </citation>
    <scope>NUCLEOTIDE SEQUENCE</scope>
</reference>
<dbReference type="AlphaFoldDB" id="A0AA35SZL5"/>
<comment type="caution">
    <text evidence="1">The sequence shown here is derived from an EMBL/GenBank/DDBJ whole genome shotgun (WGS) entry which is preliminary data.</text>
</comment>
<evidence type="ECO:0000313" key="1">
    <source>
        <dbReference type="EMBL" id="CAI8038387.1"/>
    </source>
</evidence>
<evidence type="ECO:0000313" key="2">
    <source>
        <dbReference type="Proteomes" id="UP001174909"/>
    </source>
</evidence>